<comment type="caution">
    <text evidence="6">The sequence shown here is derived from an EMBL/GenBank/DDBJ whole genome shotgun (WGS) entry which is preliminary data.</text>
</comment>
<feature type="transmembrane region" description="Helical" evidence="4">
    <location>
        <begin position="20"/>
        <end position="37"/>
    </location>
</feature>
<dbReference type="Pfam" id="PF07690">
    <property type="entry name" value="MFS_1"/>
    <property type="match status" value="1"/>
</dbReference>
<feature type="transmembrane region" description="Helical" evidence="4">
    <location>
        <begin position="225"/>
        <end position="246"/>
    </location>
</feature>
<feature type="transmembrane region" description="Helical" evidence="4">
    <location>
        <begin position="108"/>
        <end position="131"/>
    </location>
</feature>
<evidence type="ECO:0000313" key="7">
    <source>
        <dbReference type="Proteomes" id="UP000029525"/>
    </source>
</evidence>
<dbReference type="PROSITE" id="PS50850">
    <property type="entry name" value="MFS"/>
    <property type="match status" value="1"/>
</dbReference>
<evidence type="ECO:0000256" key="4">
    <source>
        <dbReference type="SAM" id="Phobius"/>
    </source>
</evidence>
<name>A0A096CJ32_9BACT</name>
<dbReference type="AlphaFoldDB" id="A0A096CJ32"/>
<dbReference type="GO" id="GO:0022857">
    <property type="term" value="F:transmembrane transporter activity"/>
    <property type="evidence" value="ECO:0007669"/>
    <property type="project" value="InterPro"/>
</dbReference>
<feature type="transmembrane region" description="Helical" evidence="4">
    <location>
        <begin position="84"/>
        <end position="102"/>
    </location>
</feature>
<gene>
    <name evidence="6" type="ORF">HMPREF0647_02970</name>
</gene>
<dbReference type="PANTHER" id="PTHR42910:SF1">
    <property type="entry name" value="MAJOR FACILITATOR SUPERFAMILY (MFS) PROFILE DOMAIN-CONTAINING PROTEIN"/>
    <property type="match status" value="1"/>
</dbReference>
<feature type="transmembrane region" description="Helical" evidence="4">
    <location>
        <begin position="347"/>
        <end position="366"/>
    </location>
</feature>
<feature type="transmembrane region" description="Helical" evidence="4">
    <location>
        <begin position="286"/>
        <end position="303"/>
    </location>
</feature>
<dbReference type="Proteomes" id="UP000029525">
    <property type="component" value="Unassembled WGS sequence"/>
</dbReference>
<keyword evidence="3 4" id="KW-0472">Membrane</keyword>
<protein>
    <submittedName>
        <fullName evidence="6">MFS transporter permease</fullName>
    </submittedName>
</protein>
<dbReference type="CDD" id="cd17324">
    <property type="entry name" value="MFS_NepI_like"/>
    <property type="match status" value="1"/>
</dbReference>
<dbReference type="Gene3D" id="1.20.1250.20">
    <property type="entry name" value="MFS general substrate transporter like domains"/>
    <property type="match status" value="1"/>
</dbReference>
<feature type="transmembrane region" description="Helical" evidence="4">
    <location>
        <begin position="252"/>
        <end position="274"/>
    </location>
</feature>
<evidence type="ECO:0000256" key="2">
    <source>
        <dbReference type="ARBA" id="ARBA00022989"/>
    </source>
</evidence>
<dbReference type="InterPro" id="IPR011701">
    <property type="entry name" value="MFS"/>
</dbReference>
<organism evidence="6 7">
    <name type="scientific">Prevotella bivia DNF00320</name>
    <dbReference type="NCBI Taxonomy" id="1401068"/>
    <lineage>
        <taxon>Bacteria</taxon>
        <taxon>Pseudomonadati</taxon>
        <taxon>Bacteroidota</taxon>
        <taxon>Bacteroidia</taxon>
        <taxon>Bacteroidales</taxon>
        <taxon>Prevotellaceae</taxon>
        <taxon>Prevotella</taxon>
    </lineage>
</organism>
<evidence type="ECO:0000256" key="3">
    <source>
        <dbReference type="ARBA" id="ARBA00023136"/>
    </source>
</evidence>
<sequence>MTNKTKLILKENEGIPRSLLIMMAIVAGITVGNLYYNQPLLEIIKNDLHTSEILTNLITVITQIGYALGLCFIVPMGDMFSRRTIITVCLITATIMCLTISFATHIYIMWGASIVLGIVSIVPQLFIPLAGQYSRPAHKSRNMGIVLSGLLTGILASRVISGFVGQWLSWRAMFLIAAGLMVACLWATLHFLPFTQCNFERNYKNLMLSVVSIFRKSPQIRYNSVRAALAFGAMLTLWSCLAFHLANAPFYASSNMVGILGLCGVTGAVAASGVGKLIPRVGVQKFSVLGAILQLCAWAVAYYFGDTYIGLIVAIIICDLGTQCIQLSNQGACIQDIPNAANRVNTIFMTIYFIGGSLGTFFAGLGWKHAEWTGICLMGSIFTMLSLLMSGIIDWRKKR</sequence>
<dbReference type="SUPFAM" id="SSF103473">
    <property type="entry name" value="MFS general substrate transporter"/>
    <property type="match status" value="1"/>
</dbReference>
<dbReference type="EMBL" id="JRNQ01000017">
    <property type="protein sequence ID" value="KGF45299.1"/>
    <property type="molecule type" value="Genomic_DNA"/>
</dbReference>
<dbReference type="OrthoDB" id="9815356at2"/>
<feature type="transmembrane region" description="Helical" evidence="4">
    <location>
        <begin position="143"/>
        <end position="164"/>
    </location>
</feature>
<keyword evidence="2 4" id="KW-1133">Transmembrane helix</keyword>
<accession>A0A096CJ32</accession>
<dbReference type="InterPro" id="IPR036259">
    <property type="entry name" value="MFS_trans_sf"/>
</dbReference>
<evidence type="ECO:0000256" key="1">
    <source>
        <dbReference type="ARBA" id="ARBA00022692"/>
    </source>
</evidence>
<proteinExistence type="predicted"/>
<feature type="transmembrane region" description="Helical" evidence="4">
    <location>
        <begin position="309"/>
        <end position="327"/>
    </location>
</feature>
<keyword evidence="1 4" id="KW-0812">Transmembrane</keyword>
<feature type="transmembrane region" description="Helical" evidence="4">
    <location>
        <begin position="57"/>
        <end position="77"/>
    </location>
</feature>
<feature type="transmembrane region" description="Helical" evidence="4">
    <location>
        <begin position="372"/>
        <end position="393"/>
    </location>
</feature>
<dbReference type="InterPro" id="IPR020846">
    <property type="entry name" value="MFS_dom"/>
</dbReference>
<evidence type="ECO:0000259" key="5">
    <source>
        <dbReference type="PROSITE" id="PS50850"/>
    </source>
</evidence>
<reference evidence="6 7" key="1">
    <citation type="submission" date="2014-07" db="EMBL/GenBank/DDBJ databases">
        <authorList>
            <person name="McCorrison J."/>
            <person name="Sanka R."/>
            <person name="Torralba M."/>
            <person name="Gillis M."/>
            <person name="Haft D.H."/>
            <person name="Methe B."/>
            <person name="Sutton G."/>
            <person name="Nelson K.E."/>
        </authorList>
    </citation>
    <scope>NUCLEOTIDE SEQUENCE [LARGE SCALE GENOMIC DNA]</scope>
    <source>
        <strain evidence="6 7">DNF00320</strain>
    </source>
</reference>
<dbReference type="PANTHER" id="PTHR42910">
    <property type="entry name" value="TRANSPORTER SCO4007-RELATED"/>
    <property type="match status" value="1"/>
</dbReference>
<dbReference type="RefSeq" id="WP_036866275.1">
    <property type="nucleotide sequence ID" value="NZ_JRNQ01000017.1"/>
</dbReference>
<feature type="domain" description="Major facilitator superfamily (MFS) profile" evidence="5">
    <location>
        <begin position="16"/>
        <end position="398"/>
    </location>
</feature>
<evidence type="ECO:0000313" key="6">
    <source>
        <dbReference type="EMBL" id="KGF45299.1"/>
    </source>
</evidence>
<feature type="transmembrane region" description="Helical" evidence="4">
    <location>
        <begin position="170"/>
        <end position="192"/>
    </location>
</feature>